<keyword evidence="3" id="KW-1185">Reference proteome</keyword>
<sequence>MQTEQQFNEWLYQQNLDKEYWLEHYELSKEGALQSIVAIALLYKAHKHFEHASLWLQKAVALGHVEAMYELGNVYFEMEEEEHAFMMYARAAQLGHPDAMNNLADMYLNGEGTVINEQMALQWFVKAAENGVVEAMFTLGMMYEQGIGSGIDEQTAIHYYVLSANGGDVEGLYRMGMIYFEGELGQQPNLPRAIQYFEQAAEQLHIDALFNLGYIYELEWGMGTKAIHYYKQASFAGDLGATKKLVDFFERTNDEQLHKWQQKLTQLQHERK</sequence>
<dbReference type="SMART" id="SM00671">
    <property type="entry name" value="SEL1"/>
    <property type="match status" value="6"/>
</dbReference>
<evidence type="ECO:0000313" key="3">
    <source>
        <dbReference type="Proteomes" id="UP001316087"/>
    </source>
</evidence>
<dbReference type="RefSeq" id="WP_241371130.1">
    <property type="nucleotide sequence ID" value="NZ_JAKZFC010000013.1"/>
</dbReference>
<dbReference type="InterPro" id="IPR019734">
    <property type="entry name" value="TPR_rpt"/>
</dbReference>
<dbReference type="Proteomes" id="UP001316087">
    <property type="component" value="Unassembled WGS sequence"/>
</dbReference>
<dbReference type="SUPFAM" id="SSF81901">
    <property type="entry name" value="HCP-like"/>
    <property type="match status" value="1"/>
</dbReference>
<comment type="caution">
    <text evidence="2">The sequence shown here is derived from an EMBL/GenBank/DDBJ whole genome shotgun (WGS) entry which is preliminary data.</text>
</comment>
<dbReference type="InterPro" id="IPR011990">
    <property type="entry name" value="TPR-like_helical_dom_sf"/>
</dbReference>
<proteinExistence type="predicted"/>
<dbReference type="PANTHER" id="PTHR11102:SF160">
    <property type="entry name" value="ERAD-ASSOCIATED E3 UBIQUITIN-PROTEIN LIGASE COMPONENT HRD3"/>
    <property type="match status" value="1"/>
</dbReference>
<accession>A0ABS9UIH0</accession>
<name>A0ABS9UIH0_9BACL</name>
<protein>
    <submittedName>
        <fullName evidence="2">Sel1 repeat family protein</fullName>
    </submittedName>
</protein>
<organism evidence="2 3">
    <name type="scientific">Solibacillus palustris</name>
    <dbReference type="NCBI Taxonomy" id="2908203"/>
    <lineage>
        <taxon>Bacteria</taxon>
        <taxon>Bacillati</taxon>
        <taxon>Bacillota</taxon>
        <taxon>Bacilli</taxon>
        <taxon>Bacillales</taxon>
        <taxon>Caryophanaceae</taxon>
        <taxon>Solibacillus</taxon>
    </lineage>
</organism>
<evidence type="ECO:0000313" key="2">
    <source>
        <dbReference type="EMBL" id="MCH7323970.1"/>
    </source>
</evidence>
<evidence type="ECO:0000256" key="1">
    <source>
        <dbReference type="PROSITE-ProRule" id="PRU00339"/>
    </source>
</evidence>
<dbReference type="InterPro" id="IPR006597">
    <property type="entry name" value="Sel1-like"/>
</dbReference>
<dbReference type="InterPro" id="IPR050767">
    <property type="entry name" value="Sel1_AlgK"/>
</dbReference>
<dbReference type="Gene3D" id="1.25.40.10">
    <property type="entry name" value="Tetratricopeptide repeat domain"/>
    <property type="match status" value="2"/>
</dbReference>
<dbReference type="Pfam" id="PF08238">
    <property type="entry name" value="Sel1"/>
    <property type="match status" value="6"/>
</dbReference>
<dbReference type="PROSITE" id="PS50005">
    <property type="entry name" value="TPR"/>
    <property type="match status" value="1"/>
</dbReference>
<dbReference type="EMBL" id="JAKZFC010000013">
    <property type="protein sequence ID" value="MCH7323970.1"/>
    <property type="molecule type" value="Genomic_DNA"/>
</dbReference>
<gene>
    <name evidence="2" type="ORF">LZ480_19080</name>
</gene>
<reference evidence="2 3" key="1">
    <citation type="submission" date="2022-03" db="EMBL/GenBank/DDBJ databases">
        <authorList>
            <person name="Jo J.-H."/>
            <person name="Im W.-T."/>
        </authorList>
    </citation>
    <scope>NUCLEOTIDE SEQUENCE [LARGE SCALE GENOMIC DNA]</scope>
    <source>
        <strain evidence="2 3">MA9</strain>
    </source>
</reference>
<keyword evidence="1" id="KW-0802">TPR repeat</keyword>
<feature type="repeat" description="TPR" evidence="1">
    <location>
        <begin position="65"/>
        <end position="98"/>
    </location>
</feature>
<dbReference type="PANTHER" id="PTHR11102">
    <property type="entry name" value="SEL-1-LIKE PROTEIN"/>
    <property type="match status" value="1"/>
</dbReference>